<dbReference type="SUPFAM" id="SSF51230">
    <property type="entry name" value="Single hybrid motif"/>
    <property type="match status" value="1"/>
</dbReference>
<sequence length="123" mass="13219">MTKYYTEEHEWISVTGNVATLGITDYAQAQLGDVVFVEVPTVGRKVKKGEETAVVESVKAASEVYSPVTGTVVEANDPLADSPITVNEDPEGAGWFCRIEMSDAAELEVLMDEAAYKAFVAGL</sequence>
<dbReference type="GO" id="GO:0009249">
    <property type="term" value="P:protein lipoylation"/>
    <property type="evidence" value="ECO:0007669"/>
    <property type="project" value="TreeGrafter"/>
</dbReference>
<dbReference type="CDD" id="cd06848">
    <property type="entry name" value="GCS_H"/>
    <property type="match status" value="1"/>
</dbReference>
<feature type="modified residue" description="N6-lipoyllysine" evidence="3 4">
    <location>
        <position position="59"/>
    </location>
</feature>
<name>A0A2G9WXV6_9HYPH</name>
<dbReference type="InterPro" id="IPR011053">
    <property type="entry name" value="Single_hybrid_motif"/>
</dbReference>
<comment type="subunit">
    <text evidence="3">The glycine cleavage system is composed of four proteins: P, T, L and H.</text>
</comment>
<dbReference type="RefSeq" id="WP_100080245.1">
    <property type="nucleotide sequence ID" value="NZ_NQVN01000004.1"/>
</dbReference>
<dbReference type="PANTHER" id="PTHR11715:SF3">
    <property type="entry name" value="GLYCINE CLEAVAGE SYSTEM H PROTEIN-RELATED"/>
    <property type="match status" value="1"/>
</dbReference>
<accession>A0A2G9WXV6</accession>
<dbReference type="InterPro" id="IPR033753">
    <property type="entry name" value="GCV_H/Fam206"/>
</dbReference>
<evidence type="ECO:0000256" key="3">
    <source>
        <dbReference type="HAMAP-Rule" id="MF_00272"/>
    </source>
</evidence>
<dbReference type="PANTHER" id="PTHR11715">
    <property type="entry name" value="GLYCINE CLEAVAGE SYSTEM H PROTEIN"/>
    <property type="match status" value="1"/>
</dbReference>
<dbReference type="InterPro" id="IPR000089">
    <property type="entry name" value="Biotin_lipoyl"/>
</dbReference>
<organism evidence="6 7">
    <name type="scientific">Pleomorphomonas carboxyditropha</name>
    <dbReference type="NCBI Taxonomy" id="2023338"/>
    <lineage>
        <taxon>Bacteria</taxon>
        <taxon>Pseudomonadati</taxon>
        <taxon>Pseudomonadota</taxon>
        <taxon>Alphaproteobacteria</taxon>
        <taxon>Hyphomicrobiales</taxon>
        <taxon>Pleomorphomonadaceae</taxon>
        <taxon>Pleomorphomonas</taxon>
    </lineage>
</organism>
<comment type="function">
    <text evidence="3">The glycine cleavage system catalyzes the degradation of glycine. The H protein shuttles the methylamine group of glycine from the P protein to the T protein.</text>
</comment>
<dbReference type="GO" id="GO:0005960">
    <property type="term" value="C:glycine cleavage complex"/>
    <property type="evidence" value="ECO:0007669"/>
    <property type="project" value="InterPro"/>
</dbReference>
<dbReference type="GO" id="GO:0019464">
    <property type="term" value="P:glycine decarboxylation via glycine cleavage system"/>
    <property type="evidence" value="ECO:0007669"/>
    <property type="project" value="UniProtKB-UniRule"/>
</dbReference>
<dbReference type="PROSITE" id="PS50968">
    <property type="entry name" value="BIOTINYL_LIPOYL"/>
    <property type="match status" value="1"/>
</dbReference>
<keyword evidence="7" id="KW-1185">Reference proteome</keyword>
<keyword evidence="2 3" id="KW-0450">Lipoyl</keyword>
<dbReference type="HAMAP" id="MF_00272">
    <property type="entry name" value="GcvH"/>
    <property type="match status" value="1"/>
</dbReference>
<evidence type="ECO:0000313" key="7">
    <source>
        <dbReference type="Proteomes" id="UP000231070"/>
    </source>
</evidence>
<feature type="domain" description="Lipoyl-binding" evidence="5">
    <location>
        <begin position="18"/>
        <end position="100"/>
    </location>
</feature>
<dbReference type="EMBL" id="NQVN01000004">
    <property type="protein sequence ID" value="PIO99541.1"/>
    <property type="molecule type" value="Genomic_DNA"/>
</dbReference>
<proteinExistence type="inferred from homology"/>
<comment type="caution">
    <text evidence="6">The sequence shown here is derived from an EMBL/GenBank/DDBJ whole genome shotgun (WGS) entry which is preliminary data.</text>
</comment>
<comment type="cofactor">
    <cofactor evidence="3">
        <name>(R)-lipoate</name>
        <dbReference type="ChEBI" id="CHEBI:83088"/>
    </cofactor>
    <text evidence="3">Binds 1 lipoyl cofactor covalently.</text>
</comment>
<dbReference type="NCBIfam" id="NF002270">
    <property type="entry name" value="PRK01202.1"/>
    <property type="match status" value="1"/>
</dbReference>
<dbReference type="Pfam" id="PF01597">
    <property type="entry name" value="GCV_H"/>
    <property type="match status" value="1"/>
</dbReference>
<dbReference type="InterPro" id="IPR017453">
    <property type="entry name" value="GCV_H_sub"/>
</dbReference>
<evidence type="ECO:0000256" key="1">
    <source>
        <dbReference type="ARBA" id="ARBA00009249"/>
    </source>
</evidence>
<dbReference type="InterPro" id="IPR002930">
    <property type="entry name" value="GCV_H"/>
</dbReference>
<evidence type="ECO:0000313" key="6">
    <source>
        <dbReference type="EMBL" id="PIO99541.1"/>
    </source>
</evidence>
<dbReference type="Proteomes" id="UP000231070">
    <property type="component" value="Unassembled WGS sequence"/>
</dbReference>
<gene>
    <name evidence="3 6" type="primary">gcvH</name>
    <name evidence="6" type="ORF">CJ014_09535</name>
</gene>
<evidence type="ECO:0000256" key="4">
    <source>
        <dbReference type="PIRSR" id="PIRSR617453-50"/>
    </source>
</evidence>
<dbReference type="GO" id="GO:0005829">
    <property type="term" value="C:cytosol"/>
    <property type="evidence" value="ECO:0007669"/>
    <property type="project" value="TreeGrafter"/>
</dbReference>
<reference evidence="6 7" key="1">
    <citation type="submission" date="2017-08" db="EMBL/GenBank/DDBJ databases">
        <title>Pleomorphomonas carboxidotrophicus sp. nov., a new mesophilic hydrogenogenic carboxidotroph.</title>
        <authorList>
            <person name="Esquivel-Elizondo S."/>
            <person name="Krajmalnik-Brown R."/>
            <person name="Maldonado J."/>
        </authorList>
    </citation>
    <scope>NUCLEOTIDE SEQUENCE [LARGE SCALE GENOMIC DNA]</scope>
    <source>
        <strain evidence="6 7">SVCO-16</strain>
    </source>
</reference>
<dbReference type="NCBIfam" id="TIGR00527">
    <property type="entry name" value="gcvH"/>
    <property type="match status" value="1"/>
</dbReference>
<comment type="similarity">
    <text evidence="1 3">Belongs to the GcvH family.</text>
</comment>
<evidence type="ECO:0000256" key="2">
    <source>
        <dbReference type="ARBA" id="ARBA00022823"/>
    </source>
</evidence>
<protein>
    <recommendedName>
        <fullName evidence="3">Glycine cleavage system H protein</fullName>
    </recommendedName>
</protein>
<dbReference type="Gene3D" id="2.40.50.100">
    <property type="match status" value="1"/>
</dbReference>
<evidence type="ECO:0000259" key="5">
    <source>
        <dbReference type="PROSITE" id="PS50968"/>
    </source>
</evidence>
<dbReference type="AlphaFoldDB" id="A0A2G9WXV6"/>
<dbReference type="OrthoDB" id="9796712at2"/>